<dbReference type="InterPro" id="IPR051449">
    <property type="entry name" value="ABC-2_transporter_component"/>
</dbReference>
<feature type="transmembrane region" description="Helical" evidence="6">
    <location>
        <begin position="267"/>
        <end position="291"/>
    </location>
</feature>
<evidence type="ECO:0000256" key="6">
    <source>
        <dbReference type="SAM" id="Phobius"/>
    </source>
</evidence>
<dbReference type="PANTHER" id="PTHR30294:SF29">
    <property type="entry name" value="MULTIDRUG ABC TRANSPORTER PERMEASE YBHS-RELATED"/>
    <property type="match status" value="1"/>
</dbReference>
<keyword evidence="4 6" id="KW-1133">Transmembrane helix</keyword>
<dbReference type="Gene3D" id="3.40.1710.10">
    <property type="entry name" value="abc type-2 transporter like domain"/>
    <property type="match status" value="1"/>
</dbReference>
<name>A0ABN1A2L3_9BACI</name>
<organism evidence="8 9">
    <name type="scientific">Alkalibacillus silvisoli</name>
    <dbReference type="NCBI Taxonomy" id="392823"/>
    <lineage>
        <taxon>Bacteria</taxon>
        <taxon>Bacillati</taxon>
        <taxon>Bacillota</taxon>
        <taxon>Bacilli</taxon>
        <taxon>Bacillales</taxon>
        <taxon>Bacillaceae</taxon>
        <taxon>Alkalibacillus</taxon>
    </lineage>
</organism>
<keyword evidence="9" id="KW-1185">Reference proteome</keyword>
<evidence type="ECO:0000256" key="3">
    <source>
        <dbReference type="ARBA" id="ARBA00022692"/>
    </source>
</evidence>
<evidence type="ECO:0000256" key="2">
    <source>
        <dbReference type="ARBA" id="ARBA00022475"/>
    </source>
</evidence>
<dbReference type="InterPro" id="IPR013525">
    <property type="entry name" value="ABC2_TM"/>
</dbReference>
<evidence type="ECO:0000256" key="4">
    <source>
        <dbReference type="ARBA" id="ARBA00022989"/>
    </source>
</evidence>
<dbReference type="Pfam" id="PF12698">
    <property type="entry name" value="ABC2_membrane_3"/>
    <property type="match status" value="1"/>
</dbReference>
<reference evidence="8 9" key="1">
    <citation type="journal article" date="2019" name="Int. J. Syst. Evol. Microbiol.">
        <title>The Global Catalogue of Microorganisms (GCM) 10K type strain sequencing project: providing services to taxonomists for standard genome sequencing and annotation.</title>
        <authorList>
            <consortium name="The Broad Institute Genomics Platform"/>
            <consortium name="The Broad Institute Genome Sequencing Center for Infectious Disease"/>
            <person name="Wu L."/>
            <person name="Ma J."/>
        </authorList>
    </citation>
    <scope>NUCLEOTIDE SEQUENCE [LARGE SCALE GENOMIC DNA]</scope>
    <source>
        <strain evidence="8 9">JCM 14193</strain>
    </source>
</reference>
<feature type="transmembrane region" description="Helical" evidence="6">
    <location>
        <begin position="394"/>
        <end position="416"/>
    </location>
</feature>
<feature type="transmembrane region" description="Helical" evidence="6">
    <location>
        <begin position="223"/>
        <end position="246"/>
    </location>
</feature>
<dbReference type="EMBL" id="BAAACZ010000018">
    <property type="protein sequence ID" value="GAA0465977.1"/>
    <property type="molecule type" value="Genomic_DNA"/>
</dbReference>
<feature type="transmembrane region" description="Helical" evidence="6">
    <location>
        <begin position="21"/>
        <end position="41"/>
    </location>
</feature>
<evidence type="ECO:0000313" key="8">
    <source>
        <dbReference type="EMBL" id="GAA0465977.1"/>
    </source>
</evidence>
<evidence type="ECO:0000256" key="1">
    <source>
        <dbReference type="ARBA" id="ARBA00004651"/>
    </source>
</evidence>
<keyword evidence="5 6" id="KW-0472">Membrane</keyword>
<sequence>MWTFLKKDLLLFWRDRKEVATVLLLPLVLVVILSLVMPGMFGDDNEEEYDLDLGLVIEDDQEQGLDRFAEHLQEASEFQDGEIEELLIGVNAMPPVEGLVEYLNNPDLAELVTVESMMKEEAQEEVEQGNLDAALIIPEDYTFHLLADMYLNEPKEQSLSFQADGQTMEIEILSNVIQSYLDHMNLQYAIAGAGGSVEVSSDDLPQGQIEDVEGQQSFSMEQYFTIAMGALFVLFMAATVATRTGVEKREHTFNRIALTNSPPLHYLFGKTMGTFILSWLQIMFIFVGSHLLLDVFSDQGVTFWIGLILMATVYTLAIAALASIMTSIMLRLKKQETGDGIFMLILMVFGVIGGNFVPIYLLPGWLQQIGEMTPNGLVLATLIEWIQYEDLSILFMPMTILVLMVIVSLIIGIKLYPKRGDIS</sequence>
<proteinExistence type="predicted"/>
<keyword evidence="3 6" id="KW-0812">Transmembrane</keyword>
<evidence type="ECO:0000259" key="7">
    <source>
        <dbReference type="Pfam" id="PF12698"/>
    </source>
</evidence>
<evidence type="ECO:0000313" key="9">
    <source>
        <dbReference type="Proteomes" id="UP001500740"/>
    </source>
</evidence>
<comment type="caution">
    <text evidence="8">The sequence shown here is derived from an EMBL/GenBank/DDBJ whole genome shotgun (WGS) entry which is preliminary data.</text>
</comment>
<feature type="transmembrane region" description="Helical" evidence="6">
    <location>
        <begin position="341"/>
        <end position="362"/>
    </location>
</feature>
<protein>
    <recommendedName>
        <fullName evidence="7">ABC-2 type transporter transmembrane domain-containing protein</fullName>
    </recommendedName>
</protein>
<comment type="subcellular location">
    <subcellularLocation>
        <location evidence="1">Cell membrane</location>
        <topology evidence="1">Multi-pass membrane protein</topology>
    </subcellularLocation>
</comment>
<feature type="transmembrane region" description="Helical" evidence="6">
    <location>
        <begin position="303"/>
        <end position="329"/>
    </location>
</feature>
<feature type="domain" description="ABC-2 type transporter transmembrane" evidence="7">
    <location>
        <begin position="21"/>
        <end position="413"/>
    </location>
</feature>
<dbReference type="Proteomes" id="UP001500740">
    <property type="component" value="Unassembled WGS sequence"/>
</dbReference>
<dbReference type="PANTHER" id="PTHR30294">
    <property type="entry name" value="MEMBRANE COMPONENT OF ABC TRANSPORTER YHHJ-RELATED"/>
    <property type="match status" value="1"/>
</dbReference>
<accession>A0ABN1A2L3</accession>
<dbReference type="RefSeq" id="WP_343783634.1">
    <property type="nucleotide sequence ID" value="NZ_BAAACZ010000018.1"/>
</dbReference>
<gene>
    <name evidence="8" type="ORF">GCM10008935_22310</name>
</gene>
<keyword evidence="2" id="KW-1003">Cell membrane</keyword>
<evidence type="ECO:0000256" key="5">
    <source>
        <dbReference type="ARBA" id="ARBA00023136"/>
    </source>
</evidence>